<proteinExistence type="predicted"/>
<dbReference type="Proteomes" id="UP000179636">
    <property type="component" value="Unassembled WGS sequence"/>
</dbReference>
<protein>
    <submittedName>
        <fullName evidence="2">Uncharacterized protein</fullName>
    </submittedName>
</protein>
<dbReference type="SUPFAM" id="SSF51735">
    <property type="entry name" value="NAD(P)-binding Rossmann-fold domains"/>
    <property type="match status" value="1"/>
</dbReference>
<dbReference type="STRING" id="1908205.BKG60_16210"/>
<accession>A0A1Q9W9B1</accession>
<keyword evidence="3" id="KW-1185">Reference proteome</keyword>
<dbReference type="InterPro" id="IPR002347">
    <property type="entry name" value="SDR_fam"/>
</dbReference>
<sequence length="79" mass="8106">MIPTDGDMAKIAGIASDAVRVRSPGEAVYVGTNGGLIALIRSLPREVAGHQINVNRVCPGPADTSLSDSLPAKVRDGPI</sequence>
<dbReference type="EMBL" id="MLHV01000007">
    <property type="protein sequence ID" value="OHU01254.1"/>
    <property type="molecule type" value="Genomic_DNA"/>
</dbReference>
<dbReference type="Gene3D" id="3.40.50.720">
    <property type="entry name" value="NAD(P)-binding Rossmann-like Domain"/>
    <property type="match status" value="1"/>
</dbReference>
<organism evidence="2 3">
    <name type="scientific">Mycobacterium syngnathidarum</name>
    <dbReference type="NCBI Taxonomy" id="1908205"/>
    <lineage>
        <taxon>Bacteria</taxon>
        <taxon>Bacillati</taxon>
        <taxon>Actinomycetota</taxon>
        <taxon>Actinomycetes</taxon>
        <taxon>Mycobacteriales</taxon>
        <taxon>Mycobacteriaceae</taxon>
        <taxon>Mycobacterium</taxon>
    </lineage>
</organism>
<dbReference type="Pfam" id="PF00106">
    <property type="entry name" value="adh_short"/>
    <property type="match status" value="1"/>
</dbReference>
<gene>
    <name evidence="2" type="ORF">BKG61_09410</name>
</gene>
<reference evidence="2 3" key="1">
    <citation type="submission" date="2016-10" db="EMBL/GenBank/DDBJ databases">
        <title>Evaluation of Human, Animal and Environmental Mycobacterium chelonae Isolates by Core Genome Phylogenomic Analysis, Targeted Gene Comparison, and Anti-microbial Susceptibility Patterns: A Tale of Mistaken Identities.</title>
        <authorList>
            <person name="Fogelson S.B."/>
            <person name="Camus A.C."/>
            <person name="Lorenz W."/>
            <person name="Vasireddy R."/>
            <person name="Vasireddy S."/>
            <person name="Smith T."/>
            <person name="Brown-Elliott B.A."/>
            <person name="Wallace R.J.Jr."/>
            <person name="Hasan N.A."/>
            <person name="Reischl U."/>
            <person name="Sanchez S."/>
        </authorList>
    </citation>
    <scope>NUCLEOTIDE SEQUENCE [LARGE SCALE GENOMIC DNA]</scope>
    <source>
        <strain evidence="2 3">24999</strain>
    </source>
</reference>
<name>A0A1S1K6L4_9MYCO</name>
<evidence type="ECO:0000313" key="3">
    <source>
        <dbReference type="Proteomes" id="UP000179636"/>
    </source>
</evidence>
<dbReference type="PRINTS" id="PR00081">
    <property type="entry name" value="GDHRDH"/>
</dbReference>
<evidence type="ECO:0000313" key="2">
    <source>
        <dbReference type="EMBL" id="OHU01254.1"/>
    </source>
</evidence>
<dbReference type="InterPro" id="IPR036291">
    <property type="entry name" value="NAD(P)-bd_dom_sf"/>
</dbReference>
<comment type="caution">
    <text evidence="2">The sequence shown here is derived from an EMBL/GenBank/DDBJ whole genome shotgun (WGS) entry which is preliminary data.</text>
</comment>
<accession>A0A1S1K6L4</accession>
<dbReference type="AlphaFoldDB" id="A0A1S1K6L4"/>
<evidence type="ECO:0000256" key="1">
    <source>
        <dbReference type="SAM" id="MobiDB-lite"/>
    </source>
</evidence>
<feature type="region of interest" description="Disordered" evidence="1">
    <location>
        <begin position="60"/>
        <end position="79"/>
    </location>
</feature>